<dbReference type="Pfam" id="PF15887">
    <property type="entry name" value="Peptidase_Mx"/>
    <property type="match status" value="1"/>
</dbReference>
<organism evidence="2 3">
    <name type="scientific">Microbacterium lemovicicum</name>
    <dbReference type="NCBI Taxonomy" id="1072463"/>
    <lineage>
        <taxon>Bacteria</taxon>
        <taxon>Bacillati</taxon>
        <taxon>Actinomycetota</taxon>
        <taxon>Actinomycetes</taxon>
        <taxon>Micrococcales</taxon>
        <taxon>Microbacteriaceae</taxon>
        <taxon>Microbacterium</taxon>
    </lineage>
</organism>
<evidence type="ECO:0000313" key="3">
    <source>
        <dbReference type="Proteomes" id="UP000276888"/>
    </source>
</evidence>
<dbReference type="Gene3D" id="3.40.390.70">
    <property type="match status" value="1"/>
</dbReference>
<sequence>MSTQPRCPHCRHFVYLDTLDCPECGAALAYHMPSRQFFGHRNGQVRIDGELWHTCSNRGWKCNWLVRDDAESGRCLSCRLTRRQPDAADTVALEKLAKTEEAKRRLVLQLADLGLPLVAWYDRPGGLGFDLISSLSHGERVTIGHANGIITIDLAESLDDRREALRVRLGEPYRTMLGHLRHEVGHYFQNVLVVGDDAWTRCREIFGDERATYREALQRHYRAGAPEHWQASYISEYATMHPWEDFAETFAHYLHITGTLQTAAAIGIRLDAASSGIRDTDVVPRESYEDASVQLLLSDWEWMSQAFNRINRSMGFGDLYPFELVPAVRSKFEFVHHIVTRAPVLSREQEALAVPEELERA</sequence>
<keyword evidence="3" id="KW-1185">Reference proteome</keyword>
<accession>A0A3S9WA19</accession>
<protein>
    <recommendedName>
        <fullName evidence="1">Zinc-ribbon domain-containing protein</fullName>
    </recommendedName>
</protein>
<dbReference type="Proteomes" id="UP000276888">
    <property type="component" value="Chromosome"/>
</dbReference>
<dbReference type="PIRSF" id="PIRSF012641">
    <property type="entry name" value="UCP012641"/>
    <property type="match status" value="1"/>
</dbReference>
<dbReference type="Pfam" id="PF10005">
    <property type="entry name" value="Zn_ribbon_DZR_6"/>
    <property type="match status" value="1"/>
</dbReference>
<name>A0A3S9WA19_9MICO</name>
<dbReference type="AlphaFoldDB" id="A0A3S9WA19"/>
<dbReference type="InterPro" id="IPR031321">
    <property type="entry name" value="UCP012641"/>
</dbReference>
<evidence type="ECO:0000313" key="2">
    <source>
        <dbReference type="EMBL" id="AZS36922.1"/>
    </source>
</evidence>
<dbReference type="EMBL" id="CP031423">
    <property type="protein sequence ID" value="AZS36922.1"/>
    <property type="molecule type" value="Genomic_DNA"/>
</dbReference>
<feature type="domain" description="Zinc-ribbon" evidence="1">
    <location>
        <begin position="6"/>
        <end position="88"/>
    </location>
</feature>
<proteinExistence type="predicted"/>
<dbReference type="KEGG" id="mlv:CVS47_01542"/>
<gene>
    <name evidence="2" type="ORF">CVS47_01542</name>
</gene>
<evidence type="ECO:0000259" key="1">
    <source>
        <dbReference type="Pfam" id="PF10005"/>
    </source>
</evidence>
<dbReference type="RefSeq" id="WP_241240315.1">
    <property type="nucleotide sequence ID" value="NZ_CP031423.1"/>
</dbReference>
<dbReference type="InterPro" id="IPR011201">
    <property type="entry name" value="Zinc-ribbon_6_bact"/>
</dbReference>
<reference evidence="2 3" key="1">
    <citation type="submission" date="2018-08" db="EMBL/GenBank/DDBJ databases">
        <title>Microbacterium lemovicicum sp. nov., a bacterium isolated from a natural uranium-rich soil.</title>
        <authorList>
            <person name="ORTET P."/>
        </authorList>
    </citation>
    <scope>NUCLEOTIDE SEQUENCE [LARGE SCALE GENOMIC DNA]</scope>
    <source>
        <strain evidence="2 3">Viu22</strain>
    </source>
</reference>